<organism evidence="2 3">
    <name type="scientific">Algoriphagus alkaliphilus</name>
    <dbReference type="NCBI Taxonomy" id="279824"/>
    <lineage>
        <taxon>Bacteria</taxon>
        <taxon>Pseudomonadati</taxon>
        <taxon>Bacteroidota</taxon>
        <taxon>Cytophagia</taxon>
        <taxon>Cytophagales</taxon>
        <taxon>Cyclobacteriaceae</taxon>
        <taxon>Algoriphagus</taxon>
    </lineage>
</organism>
<dbReference type="PANTHER" id="PTHR33803:SF3">
    <property type="entry name" value="BLL1974 PROTEIN"/>
    <property type="match status" value="1"/>
</dbReference>
<dbReference type="Proteomes" id="UP000198756">
    <property type="component" value="Unassembled WGS sequence"/>
</dbReference>
<dbReference type="EMBL" id="FMXE01000076">
    <property type="protein sequence ID" value="SDA97641.1"/>
    <property type="molecule type" value="Genomic_DNA"/>
</dbReference>
<keyword evidence="3" id="KW-1185">Reference proteome</keyword>
<dbReference type="RefSeq" id="WP_245693342.1">
    <property type="nucleotide sequence ID" value="NZ_FMXE01000076.1"/>
</dbReference>
<feature type="domain" description="Transposase InsH N-terminal" evidence="1">
    <location>
        <begin position="33"/>
        <end position="127"/>
    </location>
</feature>
<evidence type="ECO:0000313" key="3">
    <source>
        <dbReference type="Proteomes" id="UP000198756"/>
    </source>
</evidence>
<accession>A0A1G5ZS49</accession>
<protein>
    <submittedName>
        <fullName evidence="2">Transposase domain</fullName>
    </submittedName>
</protein>
<gene>
    <name evidence="2" type="ORF">SAMN03080617_04396</name>
</gene>
<proteinExistence type="predicted"/>
<dbReference type="PANTHER" id="PTHR33803">
    <property type="entry name" value="IS1478 TRANSPOSASE"/>
    <property type="match status" value="1"/>
</dbReference>
<reference evidence="3" key="1">
    <citation type="submission" date="2016-10" db="EMBL/GenBank/DDBJ databases">
        <authorList>
            <person name="Varghese N."/>
            <person name="Submissions S."/>
        </authorList>
    </citation>
    <scope>NUCLEOTIDE SEQUENCE [LARGE SCALE GENOMIC DNA]</scope>
    <source>
        <strain evidence="3">DSM 22703</strain>
    </source>
</reference>
<dbReference type="Pfam" id="PF05598">
    <property type="entry name" value="DUF772"/>
    <property type="match status" value="1"/>
</dbReference>
<dbReference type="InterPro" id="IPR008490">
    <property type="entry name" value="Transposase_InsH_N"/>
</dbReference>
<evidence type="ECO:0000313" key="2">
    <source>
        <dbReference type="EMBL" id="SDA97641.1"/>
    </source>
</evidence>
<evidence type="ECO:0000259" key="1">
    <source>
        <dbReference type="Pfam" id="PF05598"/>
    </source>
</evidence>
<name>A0A1G5ZS49_9BACT</name>
<dbReference type="STRING" id="279824.SAMN03080617_04396"/>
<dbReference type="AlphaFoldDB" id="A0A1G5ZS49"/>
<sequence>MQKTPKRHAPRLAYTSQSQLSFTGFETPFYNGLDPSNRWVVLSAQIPWDELVNLFNKRNPAKSTGRPALNPRVLIGAVIIKHMLNLDDRETIAQITENMYLQYFLGYSSYIKEAPFDASLFVDIRKRLGEELIAEMNEKIFEFSKDKTVKKKIKALPQTMGLK</sequence>